<organism evidence="6 7">
    <name type="scientific">Caenorhabditis tropicalis</name>
    <dbReference type="NCBI Taxonomy" id="1561998"/>
    <lineage>
        <taxon>Eukaryota</taxon>
        <taxon>Metazoa</taxon>
        <taxon>Ecdysozoa</taxon>
        <taxon>Nematoda</taxon>
        <taxon>Chromadorea</taxon>
        <taxon>Rhabditida</taxon>
        <taxon>Rhabditina</taxon>
        <taxon>Rhabditomorpha</taxon>
        <taxon>Rhabditoidea</taxon>
        <taxon>Rhabditidae</taxon>
        <taxon>Peloderinae</taxon>
        <taxon>Caenorhabditis</taxon>
    </lineage>
</organism>
<dbReference type="InterPro" id="IPR025712">
    <property type="entry name" value="Nup54_alpha-helical_dom"/>
</dbReference>
<evidence type="ECO:0000256" key="3">
    <source>
        <dbReference type="ARBA" id="ARBA00023242"/>
    </source>
</evidence>
<dbReference type="InterPro" id="IPR024864">
    <property type="entry name" value="Nup54/Nup57/Nup44"/>
</dbReference>
<evidence type="ECO:0000313" key="6">
    <source>
        <dbReference type="Proteomes" id="UP000095282"/>
    </source>
</evidence>
<sequence>MPRVTPEQEKTPQNAADRTTTSTTSSGCRRSLFGGTEETNNKCSTSTAKIPPVTVTGPSNTSGAFATTTGGQNSTATTTGAQPAPKMSVADKMAAFRGGGMGSNTLSQSISFATPTNPPIAKPPVTSQSLLTATTSNLTSAASRPPSNFSLRASNPFGSTINTGTTSLFGSTTAKPTTGGLFGSSTSSGFGTLGASQQQQQQVVQQQQVIQQYHPFVKAVADPKIFGNDNDGLIAKFNQVAASLGVGKAPYKDGNQVQTFSMEGNVFEKFVGIGYNKISERTDDEGFVTLVLRHPIANLNTEERREKILEIIKTILASGPSVEVRYAPGTTLRSLPDGFTEICIIAKEGGFVASAIKLAQALNDAAKLTQLESQLQVDRTRVLPKVGMSKAQRDRYLETVPDGVDEHIWKQAIRENPAPGKLLPVPVRGWEALRDRQRAQVGESKLFNEAISSLGERVEFAANEHAQALVAMENIRNRHKTLSYRIIRVLLAQWIAARFSRQIDTDEDVIEARCDTLLAQMNQNHQVKYFVDHFYNILETKPEKLQESMWTLFDMTIEDQHYARRVLTLFVNICCGLFEKTNQQIESLEACRRVLEG</sequence>
<feature type="domain" description="Nucleoporin Nup54 alpha-helical" evidence="5">
    <location>
        <begin position="401"/>
        <end position="533"/>
    </location>
</feature>
<dbReference type="GO" id="GO:0044613">
    <property type="term" value="C:nuclear pore central transport channel"/>
    <property type="evidence" value="ECO:0007669"/>
    <property type="project" value="TreeGrafter"/>
</dbReference>
<feature type="compositionally biased region" description="Basic and acidic residues" evidence="4">
    <location>
        <begin position="1"/>
        <end position="10"/>
    </location>
</feature>
<dbReference type="AlphaFoldDB" id="A0A1I7TDH0"/>
<evidence type="ECO:0000256" key="1">
    <source>
        <dbReference type="ARBA" id="ARBA00004123"/>
    </source>
</evidence>
<protein>
    <submittedName>
        <fullName evidence="7">Nup54 domain-containing protein</fullName>
    </submittedName>
</protein>
<dbReference type="GO" id="GO:0006999">
    <property type="term" value="P:nuclear pore organization"/>
    <property type="evidence" value="ECO:0007669"/>
    <property type="project" value="TreeGrafter"/>
</dbReference>
<dbReference type="PANTHER" id="PTHR13000">
    <property type="entry name" value="NUCLEOPORIN P54"/>
    <property type="match status" value="1"/>
</dbReference>
<dbReference type="STRING" id="1561998.A0A1I7TDH0"/>
<keyword evidence="2" id="KW-0813">Transport</keyword>
<dbReference type="GO" id="GO:0017056">
    <property type="term" value="F:structural constituent of nuclear pore"/>
    <property type="evidence" value="ECO:0007669"/>
    <property type="project" value="TreeGrafter"/>
</dbReference>
<reference evidence="7" key="1">
    <citation type="submission" date="2016-11" db="UniProtKB">
        <authorList>
            <consortium name="WormBaseParasite"/>
        </authorList>
    </citation>
    <scope>IDENTIFICATION</scope>
</reference>
<feature type="compositionally biased region" description="Low complexity" evidence="4">
    <location>
        <begin position="66"/>
        <end position="81"/>
    </location>
</feature>
<dbReference type="GO" id="GO:0036228">
    <property type="term" value="P:protein localization to nuclear inner membrane"/>
    <property type="evidence" value="ECO:0007669"/>
    <property type="project" value="TreeGrafter"/>
</dbReference>
<dbReference type="PANTHER" id="PTHR13000:SF0">
    <property type="entry name" value="NUCLEOPORIN P54"/>
    <property type="match status" value="1"/>
</dbReference>
<evidence type="ECO:0000256" key="2">
    <source>
        <dbReference type="ARBA" id="ARBA00022448"/>
    </source>
</evidence>
<evidence type="ECO:0000313" key="7">
    <source>
        <dbReference type="WBParaSite" id="Csp11.Scaffold585.g4850.t1"/>
    </source>
</evidence>
<dbReference type="GO" id="GO:0006607">
    <property type="term" value="P:NLS-bearing protein import into nucleus"/>
    <property type="evidence" value="ECO:0007669"/>
    <property type="project" value="TreeGrafter"/>
</dbReference>
<keyword evidence="3" id="KW-0539">Nucleus</keyword>
<feature type="compositionally biased region" description="Polar residues" evidence="4">
    <location>
        <begin position="37"/>
        <end position="48"/>
    </location>
</feature>
<dbReference type="WBParaSite" id="Csp11.Scaffold585.g4850.t1">
    <property type="protein sequence ID" value="Csp11.Scaffold585.g4850.t1"/>
    <property type="gene ID" value="Csp11.Scaffold585.g4850"/>
</dbReference>
<accession>A0A1I7TDH0</accession>
<comment type="subcellular location">
    <subcellularLocation>
        <location evidence="1">Nucleus</location>
    </subcellularLocation>
</comment>
<evidence type="ECO:0000259" key="5">
    <source>
        <dbReference type="Pfam" id="PF13874"/>
    </source>
</evidence>
<proteinExistence type="predicted"/>
<evidence type="ECO:0000256" key="4">
    <source>
        <dbReference type="SAM" id="MobiDB-lite"/>
    </source>
</evidence>
<dbReference type="eggNOG" id="KOG3091">
    <property type="taxonomic scope" value="Eukaryota"/>
</dbReference>
<dbReference type="Pfam" id="PF13874">
    <property type="entry name" value="Nup54"/>
    <property type="match status" value="1"/>
</dbReference>
<feature type="compositionally biased region" description="Polar residues" evidence="4">
    <location>
        <begin position="56"/>
        <end position="65"/>
    </location>
</feature>
<name>A0A1I7TDH0_9PELO</name>
<dbReference type="Proteomes" id="UP000095282">
    <property type="component" value="Unplaced"/>
</dbReference>
<keyword evidence="6" id="KW-1185">Reference proteome</keyword>
<feature type="region of interest" description="Disordered" evidence="4">
    <location>
        <begin position="1"/>
        <end position="86"/>
    </location>
</feature>